<feature type="chain" id="PRO_5042879592" description="Knottins-like domain-containing protein" evidence="1">
    <location>
        <begin position="46"/>
        <end position="101"/>
    </location>
</feature>
<evidence type="ECO:0000313" key="4">
    <source>
        <dbReference type="Proteomes" id="UP001418222"/>
    </source>
</evidence>
<organism evidence="3 4">
    <name type="scientific">Platanthera zijinensis</name>
    <dbReference type="NCBI Taxonomy" id="2320716"/>
    <lineage>
        <taxon>Eukaryota</taxon>
        <taxon>Viridiplantae</taxon>
        <taxon>Streptophyta</taxon>
        <taxon>Embryophyta</taxon>
        <taxon>Tracheophyta</taxon>
        <taxon>Spermatophyta</taxon>
        <taxon>Magnoliopsida</taxon>
        <taxon>Liliopsida</taxon>
        <taxon>Asparagales</taxon>
        <taxon>Orchidaceae</taxon>
        <taxon>Orchidoideae</taxon>
        <taxon>Orchideae</taxon>
        <taxon>Orchidinae</taxon>
        <taxon>Platanthera</taxon>
    </lineage>
</organism>
<gene>
    <name evidence="3" type="ORF">KSP39_PZI006301</name>
</gene>
<dbReference type="InterPro" id="IPR008176">
    <property type="entry name" value="Defensin_plant"/>
</dbReference>
<dbReference type="GO" id="GO:0006952">
    <property type="term" value="P:defense response"/>
    <property type="evidence" value="ECO:0007669"/>
    <property type="project" value="InterPro"/>
</dbReference>
<dbReference type="Proteomes" id="UP001418222">
    <property type="component" value="Unassembled WGS sequence"/>
</dbReference>
<dbReference type="InterPro" id="IPR036574">
    <property type="entry name" value="Scorpion_toxin-like_sf"/>
</dbReference>
<name>A0AAP0BS54_9ASPA</name>
<evidence type="ECO:0000256" key="1">
    <source>
        <dbReference type="SAM" id="SignalP"/>
    </source>
</evidence>
<dbReference type="Gene3D" id="3.30.30.10">
    <property type="entry name" value="Knottin, scorpion toxin-like"/>
    <property type="match status" value="1"/>
</dbReference>
<proteinExistence type="predicted"/>
<dbReference type="EMBL" id="JBBWWQ010000004">
    <property type="protein sequence ID" value="KAK8948684.1"/>
    <property type="molecule type" value="Genomic_DNA"/>
</dbReference>
<keyword evidence="4" id="KW-1185">Reference proteome</keyword>
<feature type="domain" description="Knottins-like" evidence="2">
    <location>
        <begin position="53"/>
        <end position="100"/>
    </location>
</feature>
<keyword evidence="1" id="KW-0732">Signal</keyword>
<reference evidence="3 4" key="1">
    <citation type="journal article" date="2022" name="Nat. Plants">
        <title>Genomes of leafy and leafless Platanthera orchids illuminate the evolution of mycoheterotrophy.</title>
        <authorList>
            <person name="Li M.H."/>
            <person name="Liu K.W."/>
            <person name="Li Z."/>
            <person name="Lu H.C."/>
            <person name="Ye Q.L."/>
            <person name="Zhang D."/>
            <person name="Wang J.Y."/>
            <person name="Li Y.F."/>
            <person name="Zhong Z.M."/>
            <person name="Liu X."/>
            <person name="Yu X."/>
            <person name="Liu D.K."/>
            <person name="Tu X.D."/>
            <person name="Liu B."/>
            <person name="Hao Y."/>
            <person name="Liao X.Y."/>
            <person name="Jiang Y.T."/>
            <person name="Sun W.H."/>
            <person name="Chen J."/>
            <person name="Chen Y.Q."/>
            <person name="Ai Y."/>
            <person name="Zhai J.W."/>
            <person name="Wu S.S."/>
            <person name="Zhou Z."/>
            <person name="Hsiao Y.Y."/>
            <person name="Wu W.L."/>
            <person name="Chen Y.Y."/>
            <person name="Lin Y.F."/>
            <person name="Hsu J.L."/>
            <person name="Li C.Y."/>
            <person name="Wang Z.W."/>
            <person name="Zhao X."/>
            <person name="Zhong W.Y."/>
            <person name="Ma X.K."/>
            <person name="Ma L."/>
            <person name="Huang J."/>
            <person name="Chen G.Z."/>
            <person name="Huang M.Z."/>
            <person name="Huang L."/>
            <person name="Peng D.H."/>
            <person name="Luo Y.B."/>
            <person name="Zou S.Q."/>
            <person name="Chen S.P."/>
            <person name="Lan S."/>
            <person name="Tsai W.C."/>
            <person name="Van de Peer Y."/>
            <person name="Liu Z.J."/>
        </authorList>
    </citation>
    <scope>NUCLEOTIDE SEQUENCE [LARGE SCALE GENOMIC DNA]</scope>
    <source>
        <strain evidence="3">Lor287</strain>
    </source>
</reference>
<protein>
    <recommendedName>
        <fullName evidence="2">Knottins-like domain-containing protein</fullName>
    </recommendedName>
</protein>
<feature type="signal peptide" evidence="1">
    <location>
        <begin position="1"/>
        <end position="45"/>
    </location>
</feature>
<dbReference type="AlphaFoldDB" id="A0AAP0BS54"/>
<evidence type="ECO:0000259" key="2">
    <source>
        <dbReference type="Pfam" id="PF00304"/>
    </source>
</evidence>
<accession>A0AAP0BS54</accession>
<comment type="caution">
    <text evidence="3">The sequence shown here is derived from an EMBL/GenBank/DDBJ whole genome shotgun (WGS) entry which is preliminary data.</text>
</comment>
<dbReference type="Pfam" id="PF00304">
    <property type="entry name" value="Gamma-thionin"/>
    <property type="match status" value="1"/>
</dbReference>
<sequence length="101" mass="11115">MRGGALVKRRSKQLYNKQASMEFNKRNLPTLVLVLLLLVSSDVRAEAVVQDGRVCFMKSSTFAGLCVDSDICWEACRGESNLAIGGFCNGELKCICSYACR</sequence>
<evidence type="ECO:0000313" key="3">
    <source>
        <dbReference type="EMBL" id="KAK8948684.1"/>
    </source>
</evidence>
<dbReference type="SUPFAM" id="SSF57095">
    <property type="entry name" value="Scorpion toxin-like"/>
    <property type="match status" value="1"/>
</dbReference>
<dbReference type="PROSITE" id="PS00940">
    <property type="entry name" value="GAMMA_THIONIN"/>
    <property type="match status" value="1"/>
</dbReference>
<dbReference type="InterPro" id="IPR003614">
    <property type="entry name" value="Knottins"/>
</dbReference>